<dbReference type="RefSeq" id="WP_090445466.1">
    <property type="nucleotide sequence ID" value="NZ_FOHU01000015.1"/>
</dbReference>
<evidence type="ECO:0000313" key="3">
    <source>
        <dbReference type="Proteomes" id="UP000199568"/>
    </source>
</evidence>
<name>A0A1I0FK78_9FIRM</name>
<keyword evidence="1" id="KW-1133">Transmembrane helix</keyword>
<dbReference type="Proteomes" id="UP000199568">
    <property type="component" value="Unassembled WGS sequence"/>
</dbReference>
<proteinExistence type="predicted"/>
<dbReference type="OrthoDB" id="1739584at2"/>
<keyword evidence="3" id="KW-1185">Reference proteome</keyword>
<keyword evidence="1" id="KW-0472">Membrane</keyword>
<protein>
    <submittedName>
        <fullName evidence="2">Putative signal transducing protein</fullName>
    </submittedName>
</protein>
<dbReference type="STRING" id="426128.SAMN05660297_02836"/>
<organism evidence="2 3">
    <name type="scientific">Natronincola peptidivorans</name>
    <dbReference type="NCBI Taxonomy" id="426128"/>
    <lineage>
        <taxon>Bacteria</taxon>
        <taxon>Bacillati</taxon>
        <taxon>Bacillota</taxon>
        <taxon>Clostridia</taxon>
        <taxon>Peptostreptococcales</taxon>
        <taxon>Natronincolaceae</taxon>
        <taxon>Natronincola</taxon>
    </lineage>
</organism>
<dbReference type="EMBL" id="FOHU01000015">
    <property type="protein sequence ID" value="SET58650.1"/>
    <property type="molecule type" value="Genomic_DNA"/>
</dbReference>
<keyword evidence="1" id="KW-0812">Transmembrane</keyword>
<sequence length="181" mass="20834">MPWCPKCKLEYRDGFEKCNDCKIDLIEELEKHEKEAIVFDTEVLLTSVTDHIHADIIEAKLNDSGIPVLKKHREIGGYLNIYMGMTSLGIDIYVPSKLLEEAKEIISLDVSEGEVALLTNDKTSDDEEAIKKAEKEYKKKRLMRVWIILLFFMPGFIWLIYGLITMLINLFSPLQHGIISM</sequence>
<reference evidence="2 3" key="1">
    <citation type="submission" date="2016-10" db="EMBL/GenBank/DDBJ databases">
        <authorList>
            <person name="de Groot N.N."/>
        </authorList>
    </citation>
    <scope>NUCLEOTIDE SEQUENCE [LARGE SCALE GENOMIC DNA]</scope>
    <source>
        <strain evidence="2 3">DSM 18979</strain>
    </source>
</reference>
<accession>A0A1I0FK78</accession>
<feature type="transmembrane region" description="Helical" evidence="1">
    <location>
        <begin position="145"/>
        <end position="171"/>
    </location>
</feature>
<evidence type="ECO:0000256" key="1">
    <source>
        <dbReference type="SAM" id="Phobius"/>
    </source>
</evidence>
<gene>
    <name evidence="2" type="ORF">SAMN05660297_02836</name>
</gene>
<evidence type="ECO:0000313" key="2">
    <source>
        <dbReference type="EMBL" id="SET58650.1"/>
    </source>
</evidence>
<dbReference type="AlphaFoldDB" id="A0A1I0FK78"/>